<dbReference type="AlphaFoldDB" id="A0A2H3CER6"/>
<keyword evidence="2" id="KW-1185">Reference proteome</keyword>
<reference evidence="2" key="1">
    <citation type="journal article" date="2017" name="Nat. Ecol. Evol.">
        <title>Genome expansion and lineage-specific genetic innovations in the forest pathogenic fungi Armillaria.</title>
        <authorList>
            <person name="Sipos G."/>
            <person name="Prasanna A.N."/>
            <person name="Walter M.C."/>
            <person name="O'Connor E."/>
            <person name="Balint B."/>
            <person name="Krizsan K."/>
            <person name="Kiss B."/>
            <person name="Hess J."/>
            <person name="Varga T."/>
            <person name="Slot J."/>
            <person name="Riley R."/>
            <person name="Boka B."/>
            <person name="Rigling D."/>
            <person name="Barry K."/>
            <person name="Lee J."/>
            <person name="Mihaltcheva S."/>
            <person name="LaButti K."/>
            <person name="Lipzen A."/>
            <person name="Waldron R."/>
            <person name="Moloney N.M."/>
            <person name="Sperisen C."/>
            <person name="Kredics L."/>
            <person name="Vagvoelgyi C."/>
            <person name="Patrignani A."/>
            <person name="Fitzpatrick D."/>
            <person name="Nagy I."/>
            <person name="Doyle S."/>
            <person name="Anderson J.B."/>
            <person name="Grigoriev I.V."/>
            <person name="Gueldener U."/>
            <person name="Muensterkoetter M."/>
            <person name="Nagy L.G."/>
        </authorList>
    </citation>
    <scope>NUCLEOTIDE SEQUENCE [LARGE SCALE GENOMIC DNA]</scope>
    <source>
        <strain evidence="2">Ar21-2</strain>
    </source>
</reference>
<organism evidence="1 2">
    <name type="scientific">Armillaria gallica</name>
    <name type="common">Bulbous honey fungus</name>
    <name type="synonym">Armillaria bulbosa</name>
    <dbReference type="NCBI Taxonomy" id="47427"/>
    <lineage>
        <taxon>Eukaryota</taxon>
        <taxon>Fungi</taxon>
        <taxon>Dikarya</taxon>
        <taxon>Basidiomycota</taxon>
        <taxon>Agaricomycotina</taxon>
        <taxon>Agaricomycetes</taxon>
        <taxon>Agaricomycetidae</taxon>
        <taxon>Agaricales</taxon>
        <taxon>Marasmiineae</taxon>
        <taxon>Physalacriaceae</taxon>
        <taxon>Armillaria</taxon>
    </lineage>
</organism>
<evidence type="ECO:0000313" key="2">
    <source>
        <dbReference type="Proteomes" id="UP000217790"/>
    </source>
</evidence>
<sequence>MCKRMSAVDRSESRKVFDCLLGTRYFLLSDSFSPSEFYILGAVLFLSQLWTAALQFLGHTPVGRCQIIADLHSDSSLERRQSRLTTFLQYLRAGRHPCINHAPSSIQDSLIGRQRRRQGRRHWRWIQFRDVTLSTLRGGPPTGCMWLILVLGLRPFYTKGSVQKFSYLYVGYLVTAVPCPYSPRHSNHPPWAWRRKERQSTRALPVPDRYTIGRWNLSRCPFLLVGIDAGTNTNASE</sequence>
<dbReference type="EMBL" id="KZ293748">
    <property type="protein sequence ID" value="PBK80340.1"/>
    <property type="molecule type" value="Genomic_DNA"/>
</dbReference>
<accession>A0A2H3CER6</accession>
<gene>
    <name evidence="1" type="ORF">ARMGADRAFT_80272</name>
</gene>
<protein>
    <submittedName>
        <fullName evidence="1">Uncharacterized protein</fullName>
    </submittedName>
</protein>
<dbReference type="InParanoid" id="A0A2H3CER6"/>
<proteinExistence type="predicted"/>
<dbReference type="Proteomes" id="UP000217790">
    <property type="component" value="Unassembled WGS sequence"/>
</dbReference>
<name>A0A2H3CER6_ARMGA</name>
<evidence type="ECO:0000313" key="1">
    <source>
        <dbReference type="EMBL" id="PBK80340.1"/>
    </source>
</evidence>